<name>A0A1H4QSU6_9ACTN</name>
<proteinExistence type="predicted"/>
<protein>
    <recommendedName>
        <fullName evidence="4">Competence protein CoiA-like family protein</fullName>
    </recommendedName>
</protein>
<organism evidence="2 3">
    <name type="scientific">Streptomyces misionensis</name>
    <dbReference type="NCBI Taxonomy" id="67331"/>
    <lineage>
        <taxon>Bacteria</taxon>
        <taxon>Bacillati</taxon>
        <taxon>Actinomycetota</taxon>
        <taxon>Actinomycetes</taxon>
        <taxon>Kitasatosporales</taxon>
        <taxon>Streptomycetaceae</taxon>
        <taxon>Streptomyces</taxon>
    </lineage>
</organism>
<dbReference type="AlphaFoldDB" id="A0A1H4QSU6"/>
<dbReference type="GeneID" id="95510697"/>
<dbReference type="Proteomes" id="UP000182375">
    <property type="component" value="Unassembled WGS sequence"/>
</dbReference>
<evidence type="ECO:0000256" key="1">
    <source>
        <dbReference type="SAM" id="MobiDB-lite"/>
    </source>
</evidence>
<reference evidence="2 3" key="1">
    <citation type="submission" date="2016-10" db="EMBL/GenBank/DDBJ databases">
        <authorList>
            <person name="de Groot N.N."/>
        </authorList>
    </citation>
    <scope>NUCLEOTIDE SEQUENCE [LARGE SCALE GENOMIC DNA]</scope>
    <source>
        <strain evidence="2 3">DSM 40306</strain>
    </source>
</reference>
<sequence>MAQIDFRLVQTAVMGGRDSDQPVILPEEPHNLDEFRRQFGKDDFWCGTLLGGCGERLMTKRYETKVCHFSHFPDRDGSRAACHRTANGVDSADHLFIKAHVTQWLAGQGHAAQAELCSLGHGPGDAVDFVLRATNQRLRFELRPSDYRSWRGTADSLAAKEGHVEWVFGLESAITRDMTARYGYALRVRCETDGNSRRVVIGTVTENRPVAWSSLEQCRMTGDGLITLDLEELRGRGLIREGAARHDAVAGSLPLRGAEIVFAIDGEARPDTDSPLVEGGRYLISGFIKPAGHRILRAQLSLPHDTPRPTEQYVYQLAGAVRLLVTEADRPGESTRWAVRADSLIQLKGLDAERTGLWRPPVALDEPLPAPKPATRPAPAPTTIPPQSQASRTATVLRQALEDVAREGATTTWKQLAERVGLDLAHLPDPKRRDLLVEVDKPRDRNRSLLCVLVRAPSGRPLSYLATVLRLLQVSAPASESALYRWSDEQIRAAHTAYGNRTPPVQASAAIAEAARPAEVRAVQEQLTLLKAQLAVGRATLPRATGRRAARLATTVKDCEQHQRLYESVQQRRQELRLWQRESERLLDDLDRLIGHPLPASATAKNSTPAVPPAAKSPSRRDRTSTHSRRRRQQTSPVCRSCSSRPATPTT</sequence>
<feature type="compositionally biased region" description="Pro residues" evidence="1">
    <location>
        <begin position="368"/>
        <end position="384"/>
    </location>
</feature>
<gene>
    <name evidence="2" type="ORF">SAMN04490357_1490</name>
</gene>
<evidence type="ECO:0008006" key="4">
    <source>
        <dbReference type="Google" id="ProtNLM"/>
    </source>
</evidence>
<evidence type="ECO:0000313" key="3">
    <source>
        <dbReference type="Proteomes" id="UP000182375"/>
    </source>
</evidence>
<feature type="compositionally biased region" description="Polar residues" evidence="1">
    <location>
        <begin position="641"/>
        <end position="651"/>
    </location>
</feature>
<feature type="region of interest" description="Disordered" evidence="1">
    <location>
        <begin position="597"/>
        <end position="651"/>
    </location>
</feature>
<accession>A0A1H4QSU6</accession>
<evidence type="ECO:0000313" key="2">
    <source>
        <dbReference type="EMBL" id="SEC22608.1"/>
    </source>
</evidence>
<dbReference type="RefSeq" id="WP_074991593.1">
    <property type="nucleotide sequence ID" value="NZ_FNTD01000004.1"/>
</dbReference>
<dbReference type="EMBL" id="FNTD01000004">
    <property type="protein sequence ID" value="SEC22608.1"/>
    <property type="molecule type" value="Genomic_DNA"/>
</dbReference>
<feature type="region of interest" description="Disordered" evidence="1">
    <location>
        <begin position="362"/>
        <end position="391"/>
    </location>
</feature>